<dbReference type="PROSITE" id="PS51059">
    <property type="entry name" value="PARP_CATALYTIC"/>
    <property type="match status" value="1"/>
</dbReference>
<keyword evidence="10" id="KW-1185">Reference proteome</keyword>
<dbReference type="GO" id="GO:0070212">
    <property type="term" value="P:protein poly-ADP-ribosylation"/>
    <property type="evidence" value="ECO:0007669"/>
    <property type="project" value="TreeGrafter"/>
</dbReference>
<feature type="domain" description="PARP catalytic" evidence="9">
    <location>
        <begin position="272"/>
        <end position="449"/>
    </location>
</feature>
<name>A0A3Q0HEC9_ALLSI</name>
<keyword evidence="3 7" id="KW-0808">Transferase</keyword>
<comment type="similarity">
    <text evidence="6">Belongs to the ARTD/PARP family.</text>
</comment>
<dbReference type="InterPro" id="IPR052056">
    <property type="entry name" value="Mono-ARTD/PARP"/>
</dbReference>
<dbReference type="KEGG" id="asn:102370495"/>
<protein>
    <recommendedName>
        <fullName evidence="7">Poly [ADP-ribose] polymerase</fullName>
        <shortName evidence="7">PARP</shortName>
        <ecNumber evidence="7">2.4.2.-</ecNumber>
    </recommendedName>
</protein>
<dbReference type="GO" id="GO:0003714">
    <property type="term" value="F:transcription corepressor activity"/>
    <property type="evidence" value="ECO:0007669"/>
    <property type="project" value="TreeGrafter"/>
</dbReference>
<dbReference type="GO" id="GO:0005634">
    <property type="term" value="C:nucleus"/>
    <property type="evidence" value="ECO:0007669"/>
    <property type="project" value="UniProtKB-SubCell"/>
</dbReference>
<evidence type="ECO:0000259" key="9">
    <source>
        <dbReference type="PROSITE" id="PS51059"/>
    </source>
</evidence>
<accession>A0A3Q0HEC9</accession>
<evidence type="ECO:0000313" key="10">
    <source>
        <dbReference type="Proteomes" id="UP000189705"/>
    </source>
</evidence>
<dbReference type="GO" id="GO:0005737">
    <property type="term" value="C:cytoplasm"/>
    <property type="evidence" value="ECO:0007669"/>
    <property type="project" value="TreeGrafter"/>
</dbReference>
<dbReference type="GO" id="GO:0010629">
    <property type="term" value="P:negative regulation of gene expression"/>
    <property type="evidence" value="ECO:0007669"/>
    <property type="project" value="TreeGrafter"/>
</dbReference>
<dbReference type="Proteomes" id="UP000189705">
    <property type="component" value="Unplaced"/>
</dbReference>
<evidence type="ECO:0000256" key="8">
    <source>
        <dbReference type="SAM" id="MobiDB-lite"/>
    </source>
</evidence>
<dbReference type="Gene3D" id="3.90.228.10">
    <property type="match status" value="1"/>
</dbReference>
<evidence type="ECO:0000256" key="1">
    <source>
        <dbReference type="ARBA" id="ARBA00004123"/>
    </source>
</evidence>
<dbReference type="STRING" id="38654.A0A3Q0HEC9"/>
<dbReference type="CTD" id="84875"/>
<gene>
    <name evidence="11" type="primary">PARP10</name>
</gene>
<proteinExistence type="inferred from homology"/>
<evidence type="ECO:0000256" key="6">
    <source>
        <dbReference type="ARBA" id="ARBA00024347"/>
    </source>
</evidence>
<dbReference type="PANTHER" id="PTHR14453:SF94">
    <property type="entry name" value="PROTEIN MONO-ADP-RIBOSYLTRANSFERASE PARP10"/>
    <property type="match status" value="1"/>
</dbReference>
<organism evidence="10 11">
    <name type="scientific">Alligator sinensis</name>
    <name type="common">Chinese alligator</name>
    <dbReference type="NCBI Taxonomy" id="38654"/>
    <lineage>
        <taxon>Eukaryota</taxon>
        <taxon>Metazoa</taxon>
        <taxon>Chordata</taxon>
        <taxon>Craniata</taxon>
        <taxon>Vertebrata</taxon>
        <taxon>Euteleostomi</taxon>
        <taxon>Archelosauria</taxon>
        <taxon>Archosauria</taxon>
        <taxon>Crocodylia</taxon>
        <taxon>Alligatoridae</taxon>
        <taxon>Alligatorinae</taxon>
        <taxon>Alligator</taxon>
    </lineage>
</organism>
<dbReference type="Pfam" id="PF00644">
    <property type="entry name" value="PARP"/>
    <property type="match status" value="1"/>
</dbReference>
<dbReference type="EC" id="2.4.2.-" evidence="7"/>
<feature type="compositionally biased region" description="Low complexity" evidence="8">
    <location>
        <begin position="267"/>
        <end position="277"/>
    </location>
</feature>
<evidence type="ECO:0000256" key="7">
    <source>
        <dbReference type="RuleBase" id="RU362114"/>
    </source>
</evidence>
<feature type="region of interest" description="Disordered" evidence="8">
    <location>
        <begin position="215"/>
        <end position="277"/>
    </location>
</feature>
<keyword evidence="4 7" id="KW-0520">NAD</keyword>
<feature type="region of interest" description="Disordered" evidence="8">
    <location>
        <begin position="165"/>
        <end position="188"/>
    </location>
</feature>
<comment type="subcellular location">
    <subcellularLocation>
        <location evidence="1">Nucleus</location>
    </subcellularLocation>
</comment>
<evidence type="ECO:0000256" key="4">
    <source>
        <dbReference type="ARBA" id="ARBA00023027"/>
    </source>
</evidence>
<feature type="compositionally biased region" description="Basic and acidic residues" evidence="8">
    <location>
        <begin position="253"/>
        <end position="263"/>
    </location>
</feature>
<dbReference type="InterPro" id="IPR012317">
    <property type="entry name" value="Poly(ADP-ribose)pol_cat_dom"/>
</dbReference>
<dbReference type="RefSeq" id="XP_025070032.1">
    <property type="nucleotide sequence ID" value="XM_025214247.1"/>
</dbReference>
<dbReference type="GO" id="GO:0003950">
    <property type="term" value="F:NAD+ poly-ADP-ribosyltransferase activity"/>
    <property type="evidence" value="ECO:0007669"/>
    <property type="project" value="UniProtKB-UniRule"/>
</dbReference>
<dbReference type="SUPFAM" id="SSF56399">
    <property type="entry name" value="ADP-ribosylation"/>
    <property type="match status" value="1"/>
</dbReference>
<sequence length="449" mass="48296">MRPAENGGGGLRPRCNTWRFALAPAEFLQLEERARGQELDGAAVVVEQVPQTDSVPSDGGVLLQHLAPRVHGLTGPSGPQVSGEASACRAAVEFLQSLLGTVSSQTVTLRYPGVARFLLDEPGQSLLQELESCFQCVFGLEHVRWSPPDSSRELEVSEELVPLSCHPDPFISAEPPEPPAGATRDHQGSSIEEIKGLLAALQPGDGAAHAEGETQYLAGGNPEPPTEGEEDLYTAPGPVAATGPEPELELEEGEPRGPADGGEKLPGAELGSSAAAGGVPLDEEVRLVRLAEGSEEFRDTVRSFYDTLDNFHNKIRVIKVEKLIHPLLYQQYQLKKACMEKACCHRPVERLLYHGTTEESSHEICQHGFNRSFCGKNATRFGQGVYFAVKAVLSVQEMYSPPSADGNKYIFVVKALTGEFTVGTPDMRVPPLRAARCPTSGADVTSPEQ</sequence>
<dbReference type="PANTHER" id="PTHR14453">
    <property type="entry name" value="PARP/ZINC FINGER CCCH TYPE DOMAIN CONTAINING PROTEIN"/>
    <property type="match status" value="1"/>
</dbReference>
<evidence type="ECO:0000256" key="3">
    <source>
        <dbReference type="ARBA" id="ARBA00022679"/>
    </source>
</evidence>
<dbReference type="GO" id="GO:1990404">
    <property type="term" value="F:NAD+-protein mono-ADP-ribosyltransferase activity"/>
    <property type="evidence" value="ECO:0007669"/>
    <property type="project" value="TreeGrafter"/>
</dbReference>
<evidence type="ECO:0000313" key="11">
    <source>
        <dbReference type="RefSeq" id="XP_025070032.1"/>
    </source>
</evidence>
<evidence type="ECO:0000256" key="2">
    <source>
        <dbReference type="ARBA" id="ARBA00022676"/>
    </source>
</evidence>
<keyword evidence="5" id="KW-0539">Nucleus</keyword>
<dbReference type="AlphaFoldDB" id="A0A3Q0HEC9"/>
<keyword evidence="2 7" id="KW-0328">Glycosyltransferase</keyword>
<evidence type="ECO:0000256" key="5">
    <source>
        <dbReference type="ARBA" id="ARBA00023242"/>
    </source>
</evidence>
<dbReference type="GeneID" id="102370495"/>
<reference evidence="11" key="1">
    <citation type="submission" date="2025-08" db="UniProtKB">
        <authorList>
            <consortium name="RefSeq"/>
        </authorList>
    </citation>
    <scope>IDENTIFICATION</scope>
</reference>
<dbReference type="InParanoid" id="A0A3Q0HEC9"/>